<evidence type="ECO:0000313" key="3">
    <source>
        <dbReference type="Proteomes" id="UP000681967"/>
    </source>
</evidence>
<gene>
    <name evidence="2" type="ORF">BYL167_LOCUS79147</name>
    <name evidence="1" type="ORF">GIL414_LOCUS24242</name>
</gene>
<sequence length="92" mass="10694">VPIHTSSMNVEGDVNECQQLREIVASLTVQCAQLGEANQAWQMYQHTQFQEFRNKLQDYLSVDDNASFDTVAQQIIDKISREREDFHNKYEA</sequence>
<comment type="caution">
    <text evidence="2">The sequence shown here is derived from an EMBL/GenBank/DDBJ whole genome shotgun (WGS) entry which is preliminary data.</text>
</comment>
<protein>
    <submittedName>
        <fullName evidence="2">Uncharacterized protein</fullName>
    </submittedName>
</protein>
<reference evidence="2" key="1">
    <citation type="submission" date="2021-02" db="EMBL/GenBank/DDBJ databases">
        <authorList>
            <person name="Nowell W R."/>
        </authorList>
    </citation>
    <scope>NUCLEOTIDE SEQUENCE</scope>
</reference>
<name>A0A8S3HDU8_9BILA</name>
<proteinExistence type="predicted"/>
<feature type="non-terminal residue" evidence="2">
    <location>
        <position position="92"/>
    </location>
</feature>
<feature type="non-terminal residue" evidence="2">
    <location>
        <position position="1"/>
    </location>
</feature>
<dbReference type="Proteomes" id="UP000681967">
    <property type="component" value="Unassembled WGS sequence"/>
</dbReference>
<evidence type="ECO:0000313" key="1">
    <source>
        <dbReference type="EMBL" id="CAF4263860.1"/>
    </source>
</evidence>
<dbReference type="AlphaFoldDB" id="A0A8S3HDU8"/>
<dbReference type="EMBL" id="CAJOBJ010029363">
    <property type="protein sequence ID" value="CAF4263860.1"/>
    <property type="molecule type" value="Genomic_DNA"/>
</dbReference>
<accession>A0A8S3HDU8</accession>
<dbReference type="EMBL" id="CAJOBH010291970">
    <property type="protein sequence ID" value="CAF5182256.1"/>
    <property type="molecule type" value="Genomic_DNA"/>
</dbReference>
<dbReference type="Proteomes" id="UP000681720">
    <property type="component" value="Unassembled WGS sequence"/>
</dbReference>
<organism evidence="2 3">
    <name type="scientific">Rotaria magnacalcarata</name>
    <dbReference type="NCBI Taxonomy" id="392030"/>
    <lineage>
        <taxon>Eukaryota</taxon>
        <taxon>Metazoa</taxon>
        <taxon>Spiralia</taxon>
        <taxon>Gnathifera</taxon>
        <taxon>Rotifera</taxon>
        <taxon>Eurotatoria</taxon>
        <taxon>Bdelloidea</taxon>
        <taxon>Philodinida</taxon>
        <taxon>Philodinidae</taxon>
        <taxon>Rotaria</taxon>
    </lineage>
</organism>
<evidence type="ECO:0000313" key="2">
    <source>
        <dbReference type="EMBL" id="CAF5182256.1"/>
    </source>
</evidence>